<organism evidence="2 3">
    <name type="scientific">Massilia eburnea</name>
    <dbReference type="NCBI Taxonomy" id="1776165"/>
    <lineage>
        <taxon>Bacteria</taxon>
        <taxon>Pseudomonadati</taxon>
        <taxon>Pseudomonadota</taxon>
        <taxon>Betaproteobacteria</taxon>
        <taxon>Burkholderiales</taxon>
        <taxon>Oxalobacteraceae</taxon>
        <taxon>Telluria group</taxon>
        <taxon>Massilia</taxon>
    </lineage>
</organism>
<keyword evidence="3" id="KW-1185">Reference proteome</keyword>
<dbReference type="RefSeq" id="WP_155455796.1">
    <property type="nucleotide sequence ID" value="NZ_WNKX01000017.1"/>
</dbReference>
<keyword evidence="1" id="KW-0732">Signal</keyword>
<proteinExistence type="predicted"/>
<dbReference type="AlphaFoldDB" id="A0A6L6QKF0"/>
<name>A0A6L6QKF0_9BURK</name>
<comment type="caution">
    <text evidence="2">The sequence shown here is derived from an EMBL/GenBank/DDBJ whole genome shotgun (WGS) entry which is preliminary data.</text>
</comment>
<feature type="signal peptide" evidence="1">
    <location>
        <begin position="1"/>
        <end position="21"/>
    </location>
</feature>
<dbReference type="EMBL" id="WNKX01000017">
    <property type="protein sequence ID" value="MTW12862.1"/>
    <property type="molecule type" value="Genomic_DNA"/>
</dbReference>
<gene>
    <name evidence="2" type="ORF">GM658_19840</name>
</gene>
<accession>A0A6L6QKF0</accession>
<dbReference type="Proteomes" id="UP000472320">
    <property type="component" value="Unassembled WGS sequence"/>
</dbReference>
<reference evidence="2 3" key="1">
    <citation type="submission" date="2019-11" db="EMBL/GenBank/DDBJ databases">
        <title>Type strains purchased from KCTC, JCM and DSMZ.</title>
        <authorList>
            <person name="Lu H."/>
        </authorList>
    </citation>
    <scope>NUCLEOTIDE SEQUENCE [LARGE SCALE GENOMIC DNA]</scope>
    <source>
        <strain evidence="2 3">JCM 31587</strain>
    </source>
</reference>
<evidence type="ECO:0000256" key="1">
    <source>
        <dbReference type="SAM" id="SignalP"/>
    </source>
</evidence>
<evidence type="ECO:0000313" key="2">
    <source>
        <dbReference type="EMBL" id="MTW12862.1"/>
    </source>
</evidence>
<evidence type="ECO:0008006" key="4">
    <source>
        <dbReference type="Google" id="ProtNLM"/>
    </source>
</evidence>
<dbReference type="OrthoDB" id="8703835at2"/>
<evidence type="ECO:0000313" key="3">
    <source>
        <dbReference type="Proteomes" id="UP000472320"/>
    </source>
</evidence>
<sequence>MKVIACLALAVCSASPFAAKAAVIDFEDLPHLAYFEFSSELSHGYQITHGGSGIDPFAYVVGPAGEDALKYSGDGTKRLVTFNTSTITVSRPDGGAFDFLQFDGGESWLDMPHVWARQIQVLGQLETGGTVSKIFNLDLFKDPQKGMQQFLLDDRFRNLMSVTFSGLGATGGGPEFSLDNLVVQPDLVQLNAPSGLWLAGAGLAALAFTRRRQINSGAAAR</sequence>
<feature type="chain" id="PRO_5026739140" description="PEP-CTERM sorting domain-containing protein" evidence="1">
    <location>
        <begin position="22"/>
        <end position="221"/>
    </location>
</feature>
<protein>
    <recommendedName>
        <fullName evidence="4">PEP-CTERM sorting domain-containing protein</fullName>
    </recommendedName>
</protein>